<proteinExistence type="predicted"/>
<dbReference type="EMBL" id="BTGD01000013">
    <property type="protein sequence ID" value="GMM57567.1"/>
    <property type="molecule type" value="Genomic_DNA"/>
</dbReference>
<protein>
    <submittedName>
        <fullName evidence="2">Gld1 protein</fullName>
    </submittedName>
</protein>
<comment type="caution">
    <text evidence="2">The sequence shown here is derived from an EMBL/GenBank/DDBJ whole genome shotgun (WGS) entry which is preliminary data.</text>
</comment>
<name>A0AAV5S2S3_MAUHU</name>
<dbReference type="AlphaFoldDB" id="A0AAV5S2S3"/>
<sequence>MEGSPTGERSASNSPEGEGVYKARKLDFVEHLVSSLNIFGYVVIVLQYIKFEPSFWIMALRISAHGILSNPFPSDLRLRRYAQRNPQSSAITPGIVMPGGFDTIINGTNSNTADESTPSSTPESEDSIILDFKKKIRVLLFHASLTLNVVIFLWNLLHPTHFMAKFEGEYLDEPGLKNTPSPFVSGNGVVVGEMRGRQFLQIIGELVPQSDLWANLHKSFYDLLILLVEFTLFSITCVIYGDLGYKEPEDDGWKVSDGYDGNVKVIEIDYDRVIRVVTQQEDEEGAPSDEGLV</sequence>
<keyword evidence="3" id="KW-1185">Reference proteome</keyword>
<gene>
    <name evidence="2" type="ORF">DAKH74_041830</name>
</gene>
<accession>A0AAV5S2S3</accession>
<keyword evidence="1" id="KW-1133">Transmembrane helix</keyword>
<evidence type="ECO:0000256" key="1">
    <source>
        <dbReference type="SAM" id="Phobius"/>
    </source>
</evidence>
<organism evidence="2 3">
    <name type="scientific">Maudiozyma humilis</name>
    <name type="common">Sour dough yeast</name>
    <name type="synonym">Kazachstania humilis</name>
    <dbReference type="NCBI Taxonomy" id="51915"/>
    <lineage>
        <taxon>Eukaryota</taxon>
        <taxon>Fungi</taxon>
        <taxon>Dikarya</taxon>
        <taxon>Ascomycota</taxon>
        <taxon>Saccharomycotina</taxon>
        <taxon>Saccharomycetes</taxon>
        <taxon>Saccharomycetales</taxon>
        <taxon>Saccharomycetaceae</taxon>
        <taxon>Maudiozyma</taxon>
    </lineage>
</organism>
<keyword evidence="1" id="KW-0472">Membrane</keyword>
<reference evidence="2 3" key="1">
    <citation type="journal article" date="2023" name="Elife">
        <title>Identification of key yeast species and microbe-microbe interactions impacting larval growth of Drosophila in the wild.</title>
        <authorList>
            <person name="Mure A."/>
            <person name="Sugiura Y."/>
            <person name="Maeda R."/>
            <person name="Honda K."/>
            <person name="Sakurai N."/>
            <person name="Takahashi Y."/>
            <person name="Watada M."/>
            <person name="Katoh T."/>
            <person name="Gotoh A."/>
            <person name="Gotoh Y."/>
            <person name="Taniguchi I."/>
            <person name="Nakamura K."/>
            <person name="Hayashi T."/>
            <person name="Katayama T."/>
            <person name="Uemura T."/>
            <person name="Hattori Y."/>
        </authorList>
    </citation>
    <scope>NUCLEOTIDE SEQUENCE [LARGE SCALE GENOMIC DNA]</scope>
    <source>
        <strain evidence="2 3">KH-74</strain>
    </source>
</reference>
<dbReference type="Proteomes" id="UP001377567">
    <property type="component" value="Unassembled WGS sequence"/>
</dbReference>
<keyword evidence="1" id="KW-0812">Transmembrane</keyword>
<evidence type="ECO:0000313" key="2">
    <source>
        <dbReference type="EMBL" id="GMM57567.1"/>
    </source>
</evidence>
<feature type="transmembrane region" description="Helical" evidence="1">
    <location>
        <begin position="220"/>
        <end position="240"/>
    </location>
</feature>
<evidence type="ECO:0000313" key="3">
    <source>
        <dbReference type="Proteomes" id="UP001377567"/>
    </source>
</evidence>
<feature type="transmembrane region" description="Helical" evidence="1">
    <location>
        <begin position="138"/>
        <end position="157"/>
    </location>
</feature>